<dbReference type="InterPro" id="IPR003607">
    <property type="entry name" value="HD/PDEase_dom"/>
</dbReference>
<accession>A0A0M0BN41</accession>
<dbReference type="PROSITE" id="PS51831">
    <property type="entry name" value="HD"/>
    <property type="match status" value="1"/>
</dbReference>
<dbReference type="SUPFAM" id="SSF109604">
    <property type="entry name" value="HD-domain/PDEase-like"/>
    <property type="match status" value="1"/>
</dbReference>
<evidence type="ECO:0000259" key="1">
    <source>
        <dbReference type="PROSITE" id="PS51831"/>
    </source>
</evidence>
<dbReference type="Proteomes" id="UP000037210">
    <property type="component" value="Unassembled WGS sequence"/>
</dbReference>
<dbReference type="CDD" id="cd00077">
    <property type="entry name" value="HDc"/>
    <property type="match status" value="1"/>
</dbReference>
<dbReference type="EMBL" id="LFWZ01000052">
    <property type="protein sequence ID" value="KON29770.1"/>
    <property type="molecule type" value="Genomic_DNA"/>
</dbReference>
<dbReference type="Pfam" id="PF01966">
    <property type="entry name" value="HD"/>
    <property type="match status" value="1"/>
</dbReference>
<sequence length="185" mass="20295">MEALRAEAVRLLPGLGTHGLEHTMRVLRTCRYLGERIGADMSILLPAALLHDIGRGAEAHALEGARLARGILEAAGYGEDEIGAVVNVISTHSFTGGRPPGSPEAMILSDADKLDAMGALGAYRAAMYSVEHERPLEEFVAHFHEKLLRLKRELFTEEARRLADSRHGFMLDFLAQLEKELDLEA</sequence>
<dbReference type="PANTHER" id="PTHR33594">
    <property type="entry name" value="SUPERFAMILY HYDROLASE, PUTATIVE (AFU_ORTHOLOGUE AFUA_1G03035)-RELATED"/>
    <property type="match status" value="1"/>
</dbReference>
<dbReference type="AlphaFoldDB" id="A0A0M0BN41"/>
<evidence type="ECO:0000313" key="2">
    <source>
        <dbReference type="EMBL" id="KON29770.1"/>
    </source>
</evidence>
<comment type="caution">
    <text evidence="2">The sequence shown here is derived from an EMBL/GenBank/DDBJ whole genome shotgun (WGS) entry which is preliminary data.</text>
</comment>
<dbReference type="InterPro" id="IPR006675">
    <property type="entry name" value="HDIG_dom"/>
</dbReference>
<reference evidence="2 3" key="1">
    <citation type="submission" date="2015-06" db="EMBL/GenBank/DDBJ databases">
        <title>New insights into the roles of widespread benthic archaea in carbon and nitrogen cycling.</title>
        <authorList>
            <person name="Lazar C.S."/>
            <person name="Baker B.J."/>
            <person name="Seitz K.W."/>
            <person name="Hyde A.S."/>
            <person name="Dick G.J."/>
            <person name="Hinrichs K.-U."/>
            <person name="Teske A.P."/>
        </authorList>
    </citation>
    <scope>NUCLEOTIDE SEQUENCE [LARGE SCALE GENOMIC DNA]</scope>
    <source>
        <strain evidence="2">DG-45</strain>
    </source>
</reference>
<dbReference type="Gene3D" id="1.10.3210.50">
    <property type="match status" value="1"/>
</dbReference>
<dbReference type="PATRIC" id="fig|1685127.3.peg.1531"/>
<dbReference type="NCBIfam" id="TIGR00277">
    <property type="entry name" value="HDIG"/>
    <property type="match status" value="1"/>
</dbReference>
<evidence type="ECO:0000313" key="3">
    <source>
        <dbReference type="Proteomes" id="UP000037210"/>
    </source>
</evidence>
<organism evidence="2 3">
    <name type="scientific">miscellaneous Crenarchaeota group-15 archaeon DG-45</name>
    <dbReference type="NCBI Taxonomy" id="1685127"/>
    <lineage>
        <taxon>Archaea</taxon>
        <taxon>Candidatus Bathyarchaeota</taxon>
        <taxon>MCG-15</taxon>
    </lineage>
</organism>
<feature type="domain" description="HD" evidence="1">
    <location>
        <begin position="19"/>
        <end position="117"/>
    </location>
</feature>
<dbReference type="InterPro" id="IPR006674">
    <property type="entry name" value="HD_domain"/>
</dbReference>
<dbReference type="SMART" id="SM00471">
    <property type="entry name" value="HDc"/>
    <property type="match status" value="1"/>
</dbReference>
<gene>
    <name evidence="2" type="ORF">AC482_05660</name>
</gene>
<dbReference type="PANTHER" id="PTHR33594:SF1">
    <property type="entry name" value="HD_PDEASE DOMAIN-CONTAINING PROTEIN"/>
    <property type="match status" value="1"/>
</dbReference>
<name>A0A0M0BN41_9ARCH</name>
<proteinExistence type="predicted"/>
<protein>
    <recommendedName>
        <fullName evidence="1">HD domain-containing protein</fullName>
    </recommendedName>
</protein>